<dbReference type="PANTHER" id="PTHR40940:SF2">
    <property type="entry name" value="BATD"/>
    <property type="match status" value="1"/>
</dbReference>
<evidence type="ECO:0000313" key="3">
    <source>
        <dbReference type="EMBL" id="KGE88734.1"/>
    </source>
</evidence>
<keyword evidence="2" id="KW-0732">Signal</keyword>
<dbReference type="AlphaFoldDB" id="A0A098S831"/>
<dbReference type="STRING" id="1524460.IX84_08770"/>
<evidence type="ECO:0008006" key="5">
    <source>
        <dbReference type="Google" id="ProtNLM"/>
    </source>
</evidence>
<dbReference type="RefSeq" id="WP_044218613.1">
    <property type="nucleotide sequence ID" value="NZ_JBKAGJ010000018.1"/>
</dbReference>
<evidence type="ECO:0000313" key="4">
    <source>
        <dbReference type="Proteomes" id="UP000029736"/>
    </source>
</evidence>
<dbReference type="Pfam" id="PF13584">
    <property type="entry name" value="BatD"/>
    <property type="match status" value="2"/>
</dbReference>
<evidence type="ECO:0000256" key="1">
    <source>
        <dbReference type="SAM" id="Phobius"/>
    </source>
</evidence>
<reference evidence="3 4" key="1">
    <citation type="journal article" date="2014" name="Int. J. Syst. Evol. Microbiol.">
        <title>Phaeodactylibacter xiamenensis gen. nov., sp. nov., a member of the family Saprospiraceae isolated from the marine alga Phaeodactylum tricornutum.</title>
        <authorList>
            <person name="Chen Z.Jr."/>
            <person name="Lei X."/>
            <person name="Lai Q."/>
            <person name="Li Y."/>
            <person name="Zhang B."/>
            <person name="Zhang J."/>
            <person name="Zhang H."/>
            <person name="Yang L."/>
            <person name="Zheng W."/>
            <person name="Tian Y."/>
            <person name="Yu Z."/>
            <person name="Xu H.Jr."/>
            <person name="Zheng T."/>
        </authorList>
    </citation>
    <scope>NUCLEOTIDE SEQUENCE [LARGE SCALE GENOMIC DNA]</scope>
    <source>
        <strain evidence="3 4">KD52</strain>
    </source>
</reference>
<evidence type="ECO:0000256" key="2">
    <source>
        <dbReference type="SAM" id="SignalP"/>
    </source>
</evidence>
<comment type="caution">
    <text evidence="3">The sequence shown here is derived from an EMBL/GenBank/DDBJ whole genome shotgun (WGS) entry which is preliminary data.</text>
</comment>
<sequence length="575" mass="63215">MAMIRMYVTACLAILLSTGALSAQTTFEATADARRVLENSYFEVTFTLSNAQGGQFSPPSFENFLVVSGPSQAVSTSMINGQVSRTQAYSYTLKPRRTGTFTIGSASIKVNRTTLQTKPLTIEVVKGRKGEPGAAEQVFIRAEPSTETAYVGQQILLDYKLYTTLDVESFNILEESGYQGFFAQDVRRFNGRVMREVINGVQYTTKVLKRIALFPQQTGQLTIEPMNVQLGVVKEGAKRSRSFFFTPEVRPYPAATETVNIEVLPLPAGAPESFTGAVGDYQIRPDLSSKTATTDDALTLILTVRGSGDIKRVEAPALDLPEGFEVYEPKAVEETNLELNASIEGKKVFEYLLLPKVPGDYEFTPKFTYFSPDSAKYVTLADQSFSLYVKQGTGQPGRATASLNETEDIGPLMLSPVLTQTRTPFLGSALFWGLLAAPLLLFGGLLGWRRHRARQDDIDPNERRMQAARGVAQERLSLAKSHLKAGDSRAFYDEVSKAILGYVGDKLQIPRSSMSKSSLRQRLQELDLDESLIETVMSIVQDCEMALFAGQADAGKMETVYERATQAIAGMEKAV</sequence>
<dbReference type="PANTHER" id="PTHR40940">
    <property type="entry name" value="PROTEIN BATD-RELATED"/>
    <property type="match status" value="1"/>
</dbReference>
<feature type="signal peptide" evidence="2">
    <location>
        <begin position="1"/>
        <end position="22"/>
    </location>
</feature>
<proteinExistence type="predicted"/>
<gene>
    <name evidence="3" type="ORF">IX84_08770</name>
</gene>
<accession>A0A098S831</accession>
<keyword evidence="1" id="KW-0812">Transmembrane</keyword>
<keyword evidence="1" id="KW-0472">Membrane</keyword>
<dbReference type="Proteomes" id="UP000029736">
    <property type="component" value="Unassembled WGS sequence"/>
</dbReference>
<keyword evidence="1" id="KW-1133">Transmembrane helix</keyword>
<keyword evidence="4" id="KW-1185">Reference proteome</keyword>
<organism evidence="3 4">
    <name type="scientific">Phaeodactylibacter xiamenensis</name>
    <dbReference type="NCBI Taxonomy" id="1524460"/>
    <lineage>
        <taxon>Bacteria</taxon>
        <taxon>Pseudomonadati</taxon>
        <taxon>Bacteroidota</taxon>
        <taxon>Saprospiria</taxon>
        <taxon>Saprospirales</taxon>
        <taxon>Haliscomenobacteraceae</taxon>
        <taxon>Phaeodactylibacter</taxon>
    </lineage>
</organism>
<protein>
    <recommendedName>
        <fullName evidence="5">BatD protein</fullName>
    </recommendedName>
</protein>
<dbReference type="InterPro" id="IPR025738">
    <property type="entry name" value="BatD"/>
</dbReference>
<feature type="chain" id="PRO_5001939945" description="BatD protein" evidence="2">
    <location>
        <begin position="23"/>
        <end position="575"/>
    </location>
</feature>
<dbReference type="OrthoDB" id="2079210at2"/>
<feature type="transmembrane region" description="Helical" evidence="1">
    <location>
        <begin position="425"/>
        <end position="448"/>
    </location>
</feature>
<name>A0A098S831_9BACT</name>
<dbReference type="EMBL" id="JPOS01000018">
    <property type="protein sequence ID" value="KGE88734.1"/>
    <property type="molecule type" value="Genomic_DNA"/>
</dbReference>